<organism evidence="1 2">
    <name type="scientific">Bradyrhizobium japonicum</name>
    <dbReference type="NCBI Taxonomy" id="375"/>
    <lineage>
        <taxon>Bacteria</taxon>
        <taxon>Pseudomonadati</taxon>
        <taxon>Pseudomonadota</taxon>
        <taxon>Alphaproteobacteria</taxon>
        <taxon>Hyphomicrobiales</taxon>
        <taxon>Nitrobacteraceae</taxon>
        <taxon>Bradyrhizobium</taxon>
    </lineage>
</organism>
<dbReference type="PANTHER" id="PTHR37816">
    <property type="entry name" value="YALI0E33011P"/>
    <property type="match status" value="1"/>
</dbReference>
<dbReference type="Gene3D" id="3.40.50.300">
    <property type="entry name" value="P-loop containing nucleotide triphosphate hydrolases"/>
    <property type="match status" value="1"/>
</dbReference>
<accession>A0A1L3FK23</accession>
<evidence type="ECO:0000313" key="1">
    <source>
        <dbReference type="EMBL" id="APG13611.1"/>
    </source>
</evidence>
<dbReference type="AlphaFoldDB" id="A0A1L3FK23"/>
<sequence length="187" mass="21042">MKSRRIHLMGASGSGVTTIGRALAGRLALPHHDSDDYFWLPTVPPYQTTRPAAERLRLMREMFLPRRDWVLSGTVTGWGDELVPFFDLVVFVTTPRELRLQRLRGREATHFGADAVAQGGWRHEETESFVEWASHYEAGDREGRSLTKDEAWLAGLPCPVVRVDGSRPLADLVEQLCSEAERVTGLM</sequence>
<dbReference type="EMBL" id="CP017637">
    <property type="protein sequence ID" value="APG13611.1"/>
    <property type="molecule type" value="Genomic_DNA"/>
</dbReference>
<dbReference type="InterPro" id="IPR027417">
    <property type="entry name" value="P-loop_NTPase"/>
</dbReference>
<protein>
    <recommendedName>
        <fullName evidence="3">Adenylate kinase</fullName>
    </recommendedName>
</protein>
<evidence type="ECO:0000313" key="2">
    <source>
        <dbReference type="Proteomes" id="UP000181962"/>
    </source>
</evidence>
<dbReference type="InterPro" id="IPR052922">
    <property type="entry name" value="Cytidylate_Kinase-2"/>
</dbReference>
<reference evidence="1 2" key="1">
    <citation type="submission" date="2016-11" db="EMBL/GenBank/DDBJ databases">
        <title>Complete Genome Sequence of Bradyrhizobium sp. strain J5, an isolated from soybean nodule in Hokkaido.</title>
        <authorList>
            <person name="Kanehara K."/>
        </authorList>
    </citation>
    <scope>NUCLEOTIDE SEQUENCE [LARGE SCALE GENOMIC DNA]</scope>
    <source>
        <strain evidence="1 2">J5</strain>
    </source>
</reference>
<dbReference type="OrthoDB" id="5508973at2"/>
<name>A0A1L3FK23_BRAJP</name>
<dbReference type="RefSeq" id="WP_071917608.1">
    <property type="nucleotide sequence ID" value="NZ_CP017637.1"/>
</dbReference>
<dbReference type="SUPFAM" id="SSF52540">
    <property type="entry name" value="P-loop containing nucleoside triphosphate hydrolases"/>
    <property type="match status" value="1"/>
</dbReference>
<gene>
    <name evidence="1" type="ORF">BKD09_35175</name>
</gene>
<dbReference type="Proteomes" id="UP000181962">
    <property type="component" value="Chromosome"/>
</dbReference>
<evidence type="ECO:0008006" key="3">
    <source>
        <dbReference type="Google" id="ProtNLM"/>
    </source>
</evidence>
<dbReference type="NCBIfam" id="NF004861">
    <property type="entry name" value="PRK06217.1"/>
    <property type="match status" value="1"/>
</dbReference>
<proteinExistence type="predicted"/>
<dbReference type="PANTHER" id="PTHR37816:SF2">
    <property type="entry name" value="DNA TOPOLOGY MODULATION PROTEIN FLAR-RELATED PROTEIN"/>
    <property type="match status" value="1"/>
</dbReference>